<comment type="caution">
    <text evidence="3">The sequence shown here is derived from an EMBL/GenBank/DDBJ whole genome shotgun (WGS) entry which is preliminary data.</text>
</comment>
<feature type="region of interest" description="Disordered" evidence="1">
    <location>
        <begin position="263"/>
        <end position="297"/>
    </location>
</feature>
<keyword evidence="4" id="KW-1185">Reference proteome</keyword>
<sequence length="335" mass="38650">MLQKVQPTVTSNKYFALAGASTNTDLDQTFFTNELTGEYIKTNPTSEEEHRKITSYFKLKNEQFFVFDPPASRPQKIVLKGLPTSSDIQDIKSDLENQGYIVEKVARLTKSKTKFPLPIFMVELKKFPNSPDANKISKCCYMTVTVDTFRKSPGPTQCYNCNYFHHSSKNCFLQMRCLKCGQSHKTSDCNIKEKIENLTCINCNIKGHMANWHECPTFPKTKTKKGEAAQNRNYKNNQNSFNSNANLIKKDFSYANTTQNAEQRAALDRSKSVHSEPEPPKTQTEKQDPRESNKNNENNFTFMDAMREFKIFFQEFPYLIEMGKALRNAEKHTKR</sequence>
<evidence type="ECO:0000313" key="4">
    <source>
        <dbReference type="Proteomes" id="UP000886998"/>
    </source>
</evidence>
<evidence type="ECO:0000256" key="1">
    <source>
        <dbReference type="SAM" id="MobiDB-lite"/>
    </source>
</evidence>
<dbReference type="AlphaFoldDB" id="A0A8X7CFW8"/>
<proteinExistence type="predicted"/>
<evidence type="ECO:0000313" key="3">
    <source>
        <dbReference type="EMBL" id="GFY70789.1"/>
    </source>
</evidence>
<protein>
    <submittedName>
        <fullName evidence="3">Nucleic-acid-binding protein from transposon X-element</fullName>
    </submittedName>
</protein>
<dbReference type="Pfam" id="PF07530">
    <property type="entry name" value="PRE_C2HC"/>
    <property type="match status" value="1"/>
</dbReference>
<organism evidence="3 4">
    <name type="scientific">Trichonephila inaurata madagascariensis</name>
    <dbReference type="NCBI Taxonomy" id="2747483"/>
    <lineage>
        <taxon>Eukaryota</taxon>
        <taxon>Metazoa</taxon>
        <taxon>Ecdysozoa</taxon>
        <taxon>Arthropoda</taxon>
        <taxon>Chelicerata</taxon>
        <taxon>Arachnida</taxon>
        <taxon>Araneae</taxon>
        <taxon>Araneomorphae</taxon>
        <taxon>Entelegynae</taxon>
        <taxon>Araneoidea</taxon>
        <taxon>Nephilidae</taxon>
        <taxon>Trichonephila</taxon>
        <taxon>Trichonephila inaurata</taxon>
    </lineage>
</organism>
<dbReference type="EMBL" id="BMAV01018407">
    <property type="protein sequence ID" value="GFY70789.1"/>
    <property type="molecule type" value="Genomic_DNA"/>
</dbReference>
<accession>A0A8X7CFW8</accession>
<dbReference type="Proteomes" id="UP000886998">
    <property type="component" value="Unassembled WGS sequence"/>
</dbReference>
<feature type="domain" description="Pre-C2HC" evidence="2">
    <location>
        <begin position="90"/>
        <end position="151"/>
    </location>
</feature>
<dbReference type="OrthoDB" id="8123891at2759"/>
<evidence type="ECO:0000259" key="2">
    <source>
        <dbReference type="Pfam" id="PF07530"/>
    </source>
</evidence>
<dbReference type="InterPro" id="IPR006579">
    <property type="entry name" value="Pre_C2HC_dom"/>
</dbReference>
<feature type="compositionally biased region" description="Basic and acidic residues" evidence="1">
    <location>
        <begin position="265"/>
        <end position="294"/>
    </location>
</feature>
<reference evidence="3" key="1">
    <citation type="submission" date="2020-08" db="EMBL/GenBank/DDBJ databases">
        <title>Multicomponent nature underlies the extraordinary mechanical properties of spider dragline silk.</title>
        <authorList>
            <person name="Kono N."/>
            <person name="Nakamura H."/>
            <person name="Mori M."/>
            <person name="Yoshida Y."/>
            <person name="Ohtoshi R."/>
            <person name="Malay A.D."/>
            <person name="Moran D.A.P."/>
            <person name="Tomita M."/>
            <person name="Numata K."/>
            <person name="Arakawa K."/>
        </authorList>
    </citation>
    <scope>NUCLEOTIDE SEQUENCE</scope>
</reference>
<name>A0A8X7CFW8_9ARAC</name>
<gene>
    <name evidence="3" type="primary">ORF1_86</name>
    <name evidence="3" type="ORF">TNIN_342621</name>
</gene>